<organism evidence="1">
    <name type="scientific">marine sediment metagenome</name>
    <dbReference type="NCBI Taxonomy" id="412755"/>
    <lineage>
        <taxon>unclassified sequences</taxon>
        <taxon>metagenomes</taxon>
        <taxon>ecological metagenomes</taxon>
    </lineage>
</organism>
<dbReference type="AlphaFoldDB" id="X0TH08"/>
<dbReference type="EMBL" id="BARS01018292">
    <property type="protein sequence ID" value="GAF92838.1"/>
    <property type="molecule type" value="Genomic_DNA"/>
</dbReference>
<name>X0TH08_9ZZZZ</name>
<reference evidence="1" key="1">
    <citation type="journal article" date="2014" name="Front. Microbiol.">
        <title>High frequency of phylogenetically diverse reductive dehalogenase-homologous genes in deep subseafloor sedimentary metagenomes.</title>
        <authorList>
            <person name="Kawai M."/>
            <person name="Futagami T."/>
            <person name="Toyoda A."/>
            <person name="Takaki Y."/>
            <person name="Nishi S."/>
            <person name="Hori S."/>
            <person name="Arai W."/>
            <person name="Tsubouchi T."/>
            <person name="Morono Y."/>
            <person name="Uchiyama I."/>
            <person name="Ito T."/>
            <person name="Fujiyama A."/>
            <person name="Inagaki F."/>
            <person name="Takami H."/>
        </authorList>
    </citation>
    <scope>NUCLEOTIDE SEQUENCE</scope>
    <source>
        <strain evidence="1">Expedition CK06-06</strain>
    </source>
</reference>
<evidence type="ECO:0000313" key="1">
    <source>
        <dbReference type="EMBL" id="GAF92838.1"/>
    </source>
</evidence>
<gene>
    <name evidence="1" type="ORF">S01H1_29781</name>
</gene>
<protein>
    <submittedName>
        <fullName evidence="1">Uncharacterized protein</fullName>
    </submittedName>
</protein>
<feature type="non-terminal residue" evidence="1">
    <location>
        <position position="276"/>
    </location>
</feature>
<comment type="caution">
    <text evidence="1">The sequence shown here is derived from an EMBL/GenBank/DDBJ whole genome shotgun (WGS) entry which is preliminary data.</text>
</comment>
<feature type="non-terminal residue" evidence="1">
    <location>
        <position position="1"/>
    </location>
</feature>
<proteinExistence type="predicted"/>
<sequence>YYQGPSGVQCRSLRREGALEWEWTQKLSGRAALTTSGLFVPVGDEIVKLSLNKGPDGKPTVLARYRVPSTGNDPLGNLSSNGKYLVALGMDRLRVLSSIEQLIAALARRIESGELAARLERMSLLARRGQLAEAADDLRAAVAQVRRDQGADAALELLARKIESLALPRKDPQLALRLSIEPPGDWGQASEQVGQLRTAILMSALKTIQQAKQSDATAVLLELAAAGEREDVLLVVSDTIVAVADEKHADRLRDALADDNAAVREVAATALGAVLK</sequence>
<accession>X0TH08</accession>